<keyword evidence="1" id="KW-0175">Coiled coil</keyword>
<dbReference type="EnsemblMetazoa" id="CLYHEMT019891.1">
    <property type="protein sequence ID" value="CLYHEMP019891.1"/>
    <property type="gene ID" value="CLYHEMG019891"/>
</dbReference>
<dbReference type="AlphaFoldDB" id="A0A7M6DPD0"/>
<reference evidence="4" key="1">
    <citation type="submission" date="2021-01" db="UniProtKB">
        <authorList>
            <consortium name="EnsemblMetazoa"/>
        </authorList>
    </citation>
    <scope>IDENTIFICATION</scope>
</reference>
<evidence type="ECO:0000259" key="3">
    <source>
        <dbReference type="Pfam" id="PF21788"/>
    </source>
</evidence>
<dbReference type="Pfam" id="PF21787">
    <property type="entry name" value="TNP-like_RNaseH_N"/>
    <property type="match status" value="1"/>
</dbReference>
<feature type="domain" description="Transposable element P transposase-like RNase H" evidence="2">
    <location>
        <begin position="464"/>
        <end position="612"/>
    </location>
</feature>
<dbReference type="Pfam" id="PF21788">
    <property type="entry name" value="TNP-like_GBD"/>
    <property type="match status" value="1"/>
</dbReference>
<evidence type="ECO:0000256" key="1">
    <source>
        <dbReference type="SAM" id="Coils"/>
    </source>
</evidence>
<dbReference type="OrthoDB" id="5987487at2759"/>
<feature type="coiled-coil region" evidence="1">
    <location>
        <begin position="332"/>
        <end position="366"/>
    </location>
</feature>
<name>A0A7M6DPD0_9CNID</name>
<evidence type="ECO:0000259" key="2">
    <source>
        <dbReference type="Pfam" id="PF21787"/>
    </source>
</evidence>
<dbReference type="InterPro" id="IPR048365">
    <property type="entry name" value="TNP-like_RNaseH_N"/>
</dbReference>
<sequence length="926" mass="106329">MRMDIDRDEFDKHVENLQKYCRVCGERVATNIKGGYKNAKHVLFYKDQLLKYYGTNIENDNIRQHPTTVCMKCNAKLYKLLKSDVKDIEAVDNNEQTSGSSSSSVPVQFYLIHQFDAHQSFSKCAICQTASKRGRPKLPHPQQESTPESEFLYSQVAEEIGFKTVDEKNFLIVGNKVIEKEINICSDFTVDVKIYGKLMNKDIQNQLGVATTIDKENALELFSAVMGLNICPGNTDFVDLIQHKLRSSGIQQFKGADKEVIAFMQTESMLTIEDMTVIRHKQCELAFSGSGSRCQVCTSYRSNLFAMRTRIQRRSADKSPPSIFTPDSKLSHEDLLDKLKRLEIEKKSLSERLNRMTKKVSQLLKRDGTELDDETAVIINETLEKNDSPFDPDSPQHLLWEQQKTQSALRDGRGMRWHPLIIRWCLSIYLKSPGTYKNIRESPFLFLPCKNTLLKYINFTDPGCGFNIDIVKKLVNHVKVETLDEFQKNVVLIFDEMKIKSGLVYCKTTGKLVGFTEMGRINDEIEEFGRLCNTDKDDADEDRPIAKYVIVFMVRGICSGLNYSFGHFASEGFESDQIFYCAYEATRILEGIGLKVRAMTADGASPNRKFFNLHRMSEEDNTINGSVYWAKNPWDWERNIYFVCDPPHLVKTTRNNLENSHGNRKTRNLLYEGQEIGWHHIVNVYNWDLGPARHVVGLRMGHKLREEHVNLDPRSRMRVNLAAQVLSKTVADMLAEQDLADTKSTEKFIRLIDKFFDCLNVTARGKNRKADRSSYESANDSRFEWLENDFLEFLDKWEAESKDLDLTKTEKGKLCLSKQTLQGLRITTKSFITLGRLLFAEGAQFLLSEKFSQDPVEEYFSKQRAKRGPDENPDLEAFNRNVLGLNVAGDDLVRAVNGNVRRKNKERAKLDIHDLSRLPTKKTKLE</sequence>
<feature type="domain" description="Transposable element P transposase-like GTP-binding insertion" evidence="3">
    <location>
        <begin position="648"/>
        <end position="763"/>
    </location>
</feature>
<keyword evidence="5" id="KW-1185">Reference proteome</keyword>
<dbReference type="InterPro" id="IPR048366">
    <property type="entry name" value="TNP-like_GBD"/>
</dbReference>
<accession>A0A7M6DPD0</accession>
<organism evidence="4 5">
    <name type="scientific">Clytia hemisphaerica</name>
    <dbReference type="NCBI Taxonomy" id="252671"/>
    <lineage>
        <taxon>Eukaryota</taxon>
        <taxon>Metazoa</taxon>
        <taxon>Cnidaria</taxon>
        <taxon>Hydrozoa</taxon>
        <taxon>Hydroidolina</taxon>
        <taxon>Leptothecata</taxon>
        <taxon>Obeliida</taxon>
        <taxon>Clytiidae</taxon>
        <taxon>Clytia</taxon>
    </lineage>
</organism>
<evidence type="ECO:0000313" key="4">
    <source>
        <dbReference type="EnsemblMetazoa" id="CLYHEMP019891.1"/>
    </source>
</evidence>
<proteinExistence type="predicted"/>
<protein>
    <submittedName>
        <fullName evidence="4">Uncharacterized protein</fullName>
    </submittedName>
</protein>
<dbReference type="Proteomes" id="UP000594262">
    <property type="component" value="Unplaced"/>
</dbReference>
<evidence type="ECO:0000313" key="5">
    <source>
        <dbReference type="Proteomes" id="UP000594262"/>
    </source>
</evidence>